<proteinExistence type="predicted"/>
<organism evidence="1 2">
    <name type="scientific">Azotobacter beijerinckii</name>
    <dbReference type="NCBI Taxonomy" id="170623"/>
    <lineage>
        <taxon>Bacteria</taxon>
        <taxon>Pseudomonadati</taxon>
        <taxon>Pseudomonadota</taxon>
        <taxon>Gammaproteobacteria</taxon>
        <taxon>Pseudomonadales</taxon>
        <taxon>Pseudomonadaceae</taxon>
        <taxon>Azotobacter</taxon>
    </lineage>
</organism>
<name>A0A1H6QLE1_9GAMM</name>
<reference evidence="1 2" key="1">
    <citation type="submission" date="2016-10" db="EMBL/GenBank/DDBJ databases">
        <authorList>
            <person name="de Groot N.N."/>
        </authorList>
    </citation>
    <scope>NUCLEOTIDE SEQUENCE [LARGE SCALE GENOMIC DNA]</scope>
    <source>
        <strain evidence="1 2">DSM 373</strain>
    </source>
</reference>
<dbReference type="OrthoDB" id="6979777at2"/>
<accession>A0A1H6QLE1</accession>
<protein>
    <recommendedName>
        <fullName evidence="3">DUF1654 domain-containing protein</fullName>
    </recommendedName>
</protein>
<dbReference type="InterPro" id="IPR012449">
    <property type="entry name" value="Phage_F116_Orf28"/>
</dbReference>
<gene>
    <name evidence="1" type="ORF">SAMN04244572_00124</name>
</gene>
<dbReference type="AlphaFoldDB" id="A0A1H6QLE1"/>
<evidence type="ECO:0000313" key="2">
    <source>
        <dbReference type="Proteomes" id="UP000199250"/>
    </source>
</evidence>
<evidence type="ECO:0008006" key="3">
    <source>
        <dbReference type="Google" id="ProtNLM"/>
    </source>
</evidence>
<sequence length="84" mass="9569">MARKSSAAASVPPTSYELLARRIHRQVMSPSAQLKRRTVIERKPGEREDDWDLLLEQLSEEESVLMTRLEGGAVQLAWTNQHPD</sequence>
<evidence type="ECO:0000313" key="1">
    <source>
        <dbReference type="EMBL" id="SEI41804.1"/>
    </source>
</evidence>
<dbReference type="Proteomes" id="UP000199250">
    <property type="component" value="Unassembled WGS sequence"/>
</dbReference>
<dbReference type="Pfam" id="PF07867">
    <property type="entry name" value="DUF1654"/>
    <property type="match status" value="1"/>
</dbReference>
<dbReference type="EMBL" id="FNYQ01000002">
    <property type="protein sequence ID" value="SEI41804.1"/>
    <property type="molecule type" value="Genomic_DNA"/>
</dbReference>
<dbReference type="RefSeq" id="WP_090729113.1">
    <property type="nucleotide sequence ID" value="NZ_FNYQ01000002.1"/>
</dbReference>